<dbReference type="NCBIfam" id="TIGR02800">
    <property type="entry name" value="propeller_TolB"/>
    <property type="match status" value="1"/>
</dbReference>
<evidence type="ECO:0000313" key="8">
    <source>
        <dbReference type="Proteomes" id="UP000051870"/>
    </source>
</evidence>
<dbReference type="STRING" id="1715693.PH7735_00722"/>
<dbReference type="GO" id="GO:0051301">
    <property type="term" value="P:cell division"/>
    <property type="evidence" value="ECO:0007669"/>
    <property type="project" value="UniProtKB-UniRule"/>
</dbReference>
<dbReference type="GO" id="GO:0017038">
    <property type="term" value="P:protein import"/>
    <property type="evidence" value="ECO:0007669"/>
    <property type="project" value="InterPro"/>
</dbReference>
<dbReference type="PANTHER" id="PTHR36842">
    <property type="entry name" value="PROTEIN TOLB HOMOLOG"/>
    <property type="match status" value="1"/>
</dbReference>
<dbReference type="InterPro" id="IPR011042">
    <property type="entry name" value="6-blade_b-propeller_TolB-like"/>
</dbReference>
<dbReference type="RefSeq" id="WP_058309923.1">
    <property type="nucleotide sequence ID" value="NZ_CYTW01000001.1"/>
</dbReference>
<proteinExistence type="inferred from homology"/>
<dbReference type="PANTHER" id="PTHR36842:SF1">
    <property type="entry name" value="PROTEIN TOLB"/>
    <property type="match status" value="1"/>
</dbReference>
<organism evidence="7 8">
    <name type="scientific">Shimia thalassica</name>
    <dbReference type="NCBI Taxonomy" id="1715693"/>
    <lineage>
        <taxon>Bacteria</taxon>
        <taxon>Pseudomonadati</taxon>
        <taxon>Pseudomonadota</taxon>
        <taxon>Alphaproteobacteria</taxon>
        <taxon>Rhodobacterales</taxon>
        <taxon>Roseobacteraceae</taxon>
    </lineage>
</organism>
<sequence length="437" mass="47261" precursor="true">MTRLLITLLAGLVMFSQVATAQNGPLRIEITDGVVEPLPFAVPNFVAETGQASQYARDISLLIATDLSGTGLFREIPAKAHISKITNFSSPVQYADWKAINAQALVTGAVSVSGNNLEVKFRVYDVFAGQELGSGLRFKGTTDGWRRMGHKVADEVYSRITGEGGYFDSRVVFVSEMGPKNDRKKRLAIMDYDGADIHYLTDSSSIVLAPRFSPAGDKVLYTSYETGFPQVFVLDVGSVQRRALQNQKGTMSFAPRFSPDGSKVVMSITENGNTDIYSMAVNGGAPKRLTSSPAIETAPSFSPDGSKIVFESDRSGTQQLYVMSVNGGEAKRISFGQGRYGTPVWSPRGDLIAFTKQNKGRFHIGVMRTDGSEERLLTASFLDEGPTWAPNGRVIMFTRETQGASGGASLYSVDVSGRNLKKVANGASDPAWSPLQK</sequence>
<feature type="domain" description="TolB N-terminal" evidence="6">
    <location>
        <begin position="26"/>
        <end position="132"/>
    </location>
</feature>
<feature type="chain" id="PRO_5008992983" description="Tol-Pal system protein TolB" evidence="5">
    <location>
        <begin position="22"/>
        <end position="437"/>
    </location>
</feature>
<accession>A0A0P1I2R4</accession>
<dbReference type="Gene3D" id="3.40.50.10070">
    <property type="entry name" value="TolB, N-terminal domain"/>
    <property type="match status" value="1"/>
</dbReference>
<evidence type="ECO:0000256" key="3">
    <source>
        <dbReference type="ARBA" id="ARBA00022729"/>
    </source>
</evidence>
<reference evidence="8" key="1">
    <citation type="submission" date="2015-09" db="EMBL/GenBank/DDBJ databases">
        <authorList>
            <person name="Rodrigo-Torres Lidia"/>
            <person name="Arahal R.David."/>
        </authorList>
    </citation>
    <scope>NUCLEOTIDE SEQUENCE [LARGE SCALE GENOMIC DNA]</scope>
    <source>
        <strain evidence="8">CECT 7735</strain>
    </source>
</reference>
<protein>
    <recommendedName>
        <fullName evidence="5">Tol-Pal system protein TolB</fullName>
    </recommendedName>
</protein>
<dbReference type="InterPro" id="IPR011659">
    <property type="entry name" value="WD40"/>
</dbReference>
<dbReference type="SUPFAM" id="SSF52964">
    <property type="entry name" value="TolB, N-terminal domain"/>
    <property type="match status" value="1"/>
</dbReference>
<dbReference type="Pfam" id="PF07676">
    <property type="entry name" value="PD40"/>
    <property type="match status" value="4"/>
</dbReference>
<dbReference type="Proteomes" id="UP000051870">
    <property type="component" value="Unassembled WGS sequence"/>
</dbReference>
<keyword evidence="5" id="KW-0132">Cell division</keyword>
<dbReference type="HAMAP" id="MF_00671">
    <property type="entry name" value="TolB"/>
    <property type="match status" value="1"/>
</dbReference>
<keyword evidence="3 5" id="KW-0732">Signal</keyword>
<dbReference type="GO" id="GO:0042597">
    <property type="term" value="C:periplasmic space"/>
    <property type="evidence" value="ECO:0007669"/>
    <property type="project" value="UniProtKB-SubCell"/>
</dbReference>
<evidence type="ECO:0000256" key="1">
    <source>
        <dbReference type="ARBA" id="ARBA00004418"/>
    </source>
</evidence>
<comment type="subunit">
    <text evidence="5">The Tol-Pal system is composed of five core proteins: the inner membrane proteins TolA, TolQ and TolR, the periplasmic protein TolB and the outer membrane protein Pal. They form a network linking the inner and outer membranes and the peptidoglycan layer.</text>
</comment>
<name>A0A0P1I2R4_9RHOB</name>
<gene>
    <name evidence="5" type="primary">tolB</name>
    <name evidence="7" type="ORF">PH7735_00722</name>
</gene>
<evidence type="ECO:0000256" key="2">
    <source>
        <dbReference type="ARBA" id="ARBA00009820"/>
    </source>
</evidence>
<dbReference type="InterPro" id="IPR007195">
    <property type="entry name" value="TolB_N"/>
</dbReference>
<dbReference type="SUPFAM" id="SSF69304">
    <property type="entry name" value="Tricorn protease N-terminal domain"/>
    <property type="match status" value="1"/>
</dbReference>
<dbReference type="Gene3D" id="2.120.10.30">
    <property type="entry name" value="TolB, C-terminal domain"/>
    <property type="match status" value="1"/>
</dbReference>
<dbReference type="InterPro" id="IPR014167">
    <property type="entry name" value="Tol-Pal_TolB"/>
</dbReference>
<dbReference type="Pfam" id="PF04052">
    <property type="entry name" value="TolB_N"/>
    <property type="match status" value="1"/>
</dbReference>
<feature type="signal peptide" evidence="5">
    <location>
        <begin position="1"/>
        <end position="21"/>
    </location>
</feature>
<evidence type="ECO:0000259" key="6">
    <source>
        <dbReference type="Pfam" id="PF04052"/>
    </source>
</evidence>
<keyword evidence="5" id="KW-0131">Cell cycle</keyword>
<evidence type="ECO:0000256" key="5">
    <source>
        <dbReference type="HAMAP-Rule" id="MF_00671"/>
    </source>
</evidence>
<comment type="similarity">
    <text evidence="2 5">Belongs to the TolB family.</text>
</comment>
<evidence type="ECO:0000256" key="4">
    <source>
        <dbReference type="ARBA" id="ARBA00022764"/>
    </source>
</evidence>
<comment type="subcellular location">
    <subcellularLocation>
        <location evidence="1 5">Periplasm</location>
    </subcellularLocation>
</comment>
<dbReference type="EMBL" id="CYTW01000001">
    <property type="protein sequence ID" value="CUJ87151.1"/>
    <property type="molecule type" value="Genomic_DNA"/>
</dbReference>
<keyword evidence="4 5" id="KW-0574">Periplasm</keyword>
<evidence type="ECO:0000313" key="7">
    <source>
        <dbReference type="EMBL" id="CUJ87151.1"/>
    </source>
</evidence>
<comment type="function">
    <text evidence="5">Part of the Tol-Pal system, which plays a role in outer membrane invagination during cell division and is important for maintaining outer membrane integrity.</text>
</comment>
<dbReference type="AlphaFoldDB" id="A0A0P1I2R4"/>
<keyword evidence="8" id="KW-1185">Reference proteome</keyword>
<dbReference type="GeneID" id="83879798"/>